<feature type="compositionally biased region" description="Low complexity" evidence="1">
    <location>
        <begin position="197"/>
        <end position="226"/>
    </location>
</feature>
<feature type="compositionally biased region" description="Low complexity" evidence="1">
    <location>
        <begin position="237"/>
        <end position="252"/>
    </location>
</feature>
<keyword evidence="2" id="KW-0732">Signal</keyword>
<proteinExistence type="predicted"/>
<keyword evidence="4" id="KW-1185">Reference proteome</keyword>
<evidence type="ECO:0000256" key="1">
    <source>
        <dbReference type="SAM" id="MobiDB-lite"/>
    </source>
</evidence>
<dbReference type="eggNOG" id="ENOG502RRWD">
    <property type="taxonomic scope" value="Eukaryota"/>
</dbReference>
<feature type="chain" id="PRO_5004049236" description="Cysteine-rich protein" evidence="2">
    <location>
        <begin position="21"/>
        <end position="265"/>
    </location>
</feature>
<name>M4C560_HYAAE</name>
<dbReference type="HOGENOM" id="CLU_1051511_0_0_1"/>
<protein>
    <recommendedName>
        <fullName evidence="5">Cysteine-rich protein</fullName>
    </recommendedName>
</protein>
<evidence type="ECO:0008006" key="5">
    <source>
        <dbReference type="Google" id="ProtNLM"/>
    </source>
</evidence>
<dbReference type="AlphaFoldDB" id="M4C560"/>
<evidence type="ECO:0000313" key="3">
    <source>
        <dbReference type="EnsemblProtists" id="HpaP814231"/>
    </source>
</evidence>
<accession>M4C560</accession>
<evidence type="ECO:0000313" key="4">
    <source>
        <dbReference type="Proteomes" id="UP000011713"/>
    </source>
</evidence>
<feature type="region of interest" description="Disordered" evidence="1">
    <location>
        <begin position="187"/>
        <end position="265"/>
    </location>
</feature>
<dbReference type="EnsemblProtists" id="HpaT814231">
    <property type="protein sequence ID" value="HpaP814231"/>
    <property type="gene ID" value="HpaG814231"/>
</dbReference>
<dbReference type="VEuPathDB" id="FungiDB:HpaG814231"/>
<dbReference type="Proteomes" id="UP000011713">
    <property type="component" value="Unassembled WGS sequence"/>
</dbReference>
<feature type="compositionally biased region" description="Pro residues" evidence="1">
    <location>
        <begin position="227"/>
        <end position="236"/>
    </location>
</feature>
<reference evidence="4" key="1">
    <citation type="journal article" date="2010" name="Science">
        <title>Signatures of adaptation to obligate biotrophy in the Hyaloperonospora arabidopsidis genome.</title>
        <authorList>
            <person name="Baxter L."/>
            <person name="Tripathy S."/>
            <person name="Ishaque N."/>
            <person name="Boot N."/>
            <person name="Cabral A."/>
            <person name="Kemen E."/>
            <person name="Thines M."/>
            <person name="Ah-Fong A."/>
            <person name="Anderson R."/>
            <person name="Badejoko W."/>
            <person name="Bittner-Eddy P."/>
            <person name="Boore J.L."/>
            <person name="Chibucos M.C."/>
            <person name="Coates M."/>
            <person name="Dehal P."/>
            <person name="Delehaunty K."/>
            <person name="Dong S."/>
            <person name="Downton P."/>
            <person name="Dumas B."/>
            <person name="Fabro G."/>
            <person name="Fronick C."/>
            <person name="Fuerstenberg S.I."/>
            <person name="Fulton L."/>
            <person name="Gaulin E."/>
            <person name="Govers F."/>
            <person name="Hughes L."/>
            <person name="Humphray S."/>
            <person name="Jiang R.H."/>
            <person name="Judelson H."/>
            <person name="Kamoun S."/>
            <person name="Kyung K."/>
            <person name="Meijer H."/>
            <person name="Minx P."/>
            <person name="Morris P."/>
            <person name="Nelson J."/>
            <person name="Phuntumart V."/>
            <person name="Qutob D."/>
            <person name="Rehmany A."/>
            <person name="Rougon-Cardoso A."/>
            <person name="Ryden P."/>
            <person name="Torto-Alalibo T."/>
            <person name="Studholme D."/>
            <person name="Wang Y."/>
            <person name="Win J."/>
            <person name="Wood J."/>
            <person name="Clifton S.W."/>
            <person name="Rogers J."/>
            <person name="Van den Ackerveken G."/>
            <person name="Jones J.D."/>
            <person name="McDowell J.M."/>
            <person name="Beynon J."/>
            <person name="Tyler B.M."/>
        </authorList>
    </citation>
    <scope>NUCLEOTIDE SEQUENCE [LARGE SCALE GENOMIC DNA]</scope>
    <source>
        <strain evidence="4">Emoy2</strain>
    </source>
</reference>
<organism evidence="3 4">
    <name type="scientific">Hyaloperonospora arabidopsidis (strain Emoy2)</name>
    <name type="common">Downy mildew agent</name>
    <name type="synonym">Peronospora arabidopsidis</name>
    <dbReference type="NCBI Taxonomy" id="559515"/>
    <lineage>
        <taxon>Eukaryota</taxon>
        <taxon>Sar</taxon>
        <taxon>Stramenopiles</taxon>
        <taxon>Oomycota</taxon>
        <taxon>Peronosporomycetes</taxon>
        <taxon>Peronosporales</taxon>
        <taxon>Peronosporaceae</taxon>
        <taxon>Hyaloperonospora</taxon>
    </lineage>
</organism>
<evidence type="ECO:0000256" key="2">
    <source>
        <dbReference type="SAM" id="SignalP"/>
    </source>
</evidence>
<reference evidence="3" key="2">
    <citation type="submission" date="2015-06" db="UniProtKB">
        <authorList>
            <consortium name="EnsemblProtists"/>
        </authorList>
    </citation>
    <scope>IDENTIFICATION</scope>
    <source>
        <strain evidence="3">Emoy2</strain>
    </source>
</reference>
<dbReference type="InParanoid" id="M4C560"/>
<dbReference type="EMBL" id="JH599839">
    <property type="status" value="NOT_ANNOTATED_CDS"/>
    <property type="molecule type" value="Genomic_DNA"/>
</dbReference>
<feature type="signal peptide" evidence="2">
    <location>
        <begin position="1"/>
        <end position="20"/>
    </location>
</feature>
<sequence length="265" mass="26892">MSTPSPFRAAALAALAVVSADNYVSVCRDATYNVANSNGAICSGAGDAPAGTICPKAGDMAAGDCHPYLPSYDGSQCKAKEDAVCAIVTGNTWGCVFPSVGCHDSATMPGAQPPTSDVNMSMDPHMPGPKMTDAHTMPGGVPATPETPSGMTPSVLHDPSAGGNQYMPTTMAPVIPGYGDTLHEKMPHAEGKGVGGSPASMTTPEATPTATNPETKTTSSENMMTPPTVPMTPPTAPMTMPATTPEMPAATPEIETDPMLTPVSQ</sequence>